<dbReference type="Gene3D" id="3.40.50.12780">
    <property type="entry name" value="N-terminal domain of ligase-like"/>
    <property type="match status" value="1"/>
</dbReference>
<dbReference type="PROSITE" id="PS00455">
    <property type="entry name" value="AMP_BINDING"/>
    <property type="match status" value="1"/>
</dbReference>
<evidence type="ECO:0000256" key="1">
    <source>
        <dbReference type="ARBA" id="ARBA00006432"/>
    </source>
</evidence>
<feature type="domain" description="AMP-dependent synthetase/ligase" evidence="2">
    <location>
        <begin position="16"/>
        <end position="342"/>
    </location>
</feature>
<dbReference type="Pfam" id="PF00501">
    <property type="entry name" value="AMP-binding"/>
    <property type="match status" value="1"/>
</dbReference>
<dbReference type="Gene3D" id="3.30.300.30">
    <property type="match status" value="1"/>
</dbReference>
<organism evidence="4 5">
    <name type="scientific">Ferrimicrobium acidiphilum</name>
    <dbReference type="NCBI Taxonomy" id="121039"/>
    <lineage>
        <taxon>Bacteria</taxon>
        <taxon>Bacillati</taxon>
        <taxon>Actinomycetota</taxon>
        <taxon>Acidimicrobiia</taxon>
        <taxon>Acidimicrobiales</taxon>
        <taxon>Acidimicrobiaceae</taxon>
        <taxon>Ferrimicrobium</taxon>
    </lineage>
</organism>
<dbReference type="RefSeq" id="WP_298382601.1">
    <property type="nucleotide sequence ID" value="NZ_JBFSHR010000012.1"/>
</dbReference>
<name>A0ABV3Y1Y4_9ACTN</name>
<dbReference type="EMBL" id="JBFSHR010000012">
    <property type="protein sequence ID" value="MEX6429219.1"/>
    <property type="molecule type" value="Genomic_DNA"/>
</dbReference>
<dbReference type="InterPro" id="IPR025110">
    <property type="entry name" value="AMP-bd_C"/>
</dbReference>
<comment type="caution">
    <text evidence="4">The sequence shown here is derived from an EMBL/GenBank/DDBJ whole genome shotgun (WGS) entry which is preliminary data.</text>
</comment>
<reference evidence="4 5" key="1">
    <citation type="submission" date="2024-07" db="EMBL/GenBank/DDBJ databases">
        <title>Draft Genome Sequence of Ferrimicrobium acidiphilum Strain YE2023, Isolated from a Pulp of Bioleach Reactor.</title>
        <authorList>
            <person name="Elkina Y.A."/>
            <person name="Bulaeva A.G."/>
            <person name="Beletsky A.V."/>
            <person name="Mardanov A.V."/>
        </authorList>
    </citation>
    <scope>NUCLEOTIDE SEQUENCE [LARGE SCALE GENOMIC DNA]</scope>
    <source>
        <strain evidence="4 5">YE2023</strain>
    </source>
</reference>
<dbReference type="Pfam" id="PF13193">
    <property type="entry name" value="AMP-binding_C"/>
    <property type="match status" value="1"/>
</dbReference>
<evidence type="ECO:0000313" key="5">
    <source>
        <dbReference type="Proteomes" id="UP001560267"/>
    </source>
</evidence>
<sequence length="481" mass="52290">MSETLISQWYERYRDSPHQVVIREPHRSRELTADELFERSELFARHLAARGCTRESRVAIEVADPMDFLVAHLAALRLGAISVPIPAGSTVGELIDLVADCTPAVAVTDRVDVGPWHDAKVPVTAVEASRLRDDSVCLDGAKPDDIALMLYTSGTTGKPKGVPLSHRNLLATALAVVSAWEWTKEDSLLLTLPLYHMHGLGVGIHGTLCAGASVVAHPKFNARATIDQISTGDVTMFFGVPTMYAKLLASEGFEKFGGLRLMVSGSAPLSEEAFRRISQATGCEPLERYGMSETGMIASNPLRGRRLAGSVGTALPGVELRLSKGDRGEILVRGDAVFGGYWQRDEATLEAFDGDGWFHSGDLGSLTPEGYLVINGRAKELIIKGGQNIFPRELEACLEEIQGVVEAAVIGEPDEYWGEKIVAFLVSDAGELDGDVVRQFIAGRLNRTKVPDEVRYVDALPRNRMGKIQRELLKGIDRTTS</sequence>
<evidence type="ECO:0000259" key="2">
    <source>
        <dbReference type="Pfam" id="PF00501"/>
    </source>
</evidence>
<dbReference type="InterPro" id="IPR000873">
    <property type="entry name" value="AMP-dep_synth/lig_dom"/>
</dbReference>
<dbReference type="InterPro" id="IPR045851">
    <property type="entry name" value="AMP-bd_C_sf"/>
</dbReference>
<proteinExistence type="inferred from homology"/>
<comment type="similarity">
    <text evidence="1">Belongs to the ATP-dependent AMP-binding enzyme family.</text>
</comment>
<feature type="domain" description="AMP-binding enzyme C-terminal" evidence="3">
    <location>
        <begin position="393"/>
        <end position="467"/>
    </location>
</feature>
<dbReference type="Proteomes" id="UP001560267">
    <property type="component" value="Unassembled WGS sequence"/>
</dbReference>
<dbReference type="SUPFAM" id="SSF56801">
    <property type="entry name" value="Acetyl-CoA synthetase-like"/>
    <property type="match status" value="1"/>
</dbReference>
<dbReference type="PANTHER" id="PTHR43201:SF8">
    <property type="entry name" value="ACYL-COA SYNTHETASE FAMILY MEMBER 3"/>
    <property type="match status" value="1"/>
</dbReference>
<dbReference type="InterPro" id="IPR042099">
    <property type="entry name" value="ANL_N_sf"/>
</dbReference>
<accession>A0ABV3Y1Y4</accession>
<keyword evidence="5" id="KW-1185">Reference proteome</keyword>
<evidence type="ECO:0000313" key="4">
    <source>
        <dbReference type="EMBL" id="MEX6429219.1"/>
    </source>
</evidence>
<protein>
    <submittedName>
        <fullName evidence="4">Class I adenylate-forming enzyme family protein</fullName>
    </submittedName>
</protein>
<gene>
    <name evidence="4" type="ORF">AB6A68_05120</name>
</gene>
<evidence type="ECO:0000259" key="3">
    <source>
        <dbReference type="Pfam" id="PF13193"/>
    </source>
</evidence>
<dbReference type="InterPro" id="IPR020845">
    <property type="entry name" value="AMP-binding_CS"/>
</dbReference>
<dbReference type="PANTHER" id="PTHR43201">
    <property type="entry name" value="ACYL-COA SYNTHETASE"/>
    <property type="match status" value="1"/>
</dbReference>